<dbReference type="InterPro" id="IPR002401">
    <property type="entry name" value="Cyt_P450_E_grp-I"/>
</dbReference>
<organism evidence="10 11">
    <name type="scientific">Petrolisthes manimaculis</name>
    <dbReference type="NCBI Taxonomy" id="1843537"/>
    <lineage>
        <taxon>Eukaryota</taxon>
        <taxon>Metazoa</taxon>
        <taxon>Ecdysozoa</taxon>
        <taxon>Arthropoda</taxon>
        <taxon>Crustacea</taxon>
        <taxon>Multicrustacea</taxon>
        <taxon>Malacostraca</taxon>
        <taxon>Eumalacostraca</taxon>
        <taxon>Eucarida</taxon>
        <taxon>Decapoda</taxon>
        <taxon>Pleocyemata</taxon>
        <taxon>Anomura</taxon>
        <taxon>Galatheoidea</taxon>
        <taxon>Porcellanidae</taxon>
        <taxon>Petrolisthes</taxon>
    </lineage>
</organism>
<comment type="cofactor">
    <cofactor evidence="1 8">
        <name>heme</name>
        <dbReference type="ChEBI" id="CHEBI:30413"/>
    </cofactor>
</comment>
<comment type="caution">
    <text evidence="10">The sequence shown here is derived from an EMBL/GenBank/DDBJ whole genome shotgun (WGS) entry which is preliminary data.</text>
</comment>
<dbReference type="PANTHER" id="PTHR24279:SF120">
    <property type="entry name" value="CYTOCHROME P450"/>
    <property type="match status" value="1"/>
</dbReference>
<keyword evidence="11" id="KW-1185">Reference proteome</keyword>
<dbReference type="GO" id="GO:0016705">
    <property type="term" value="F:oxidoreductase activity, acting on paired donors, with incorporation or reduction of molecular oxygen"/>
    <property type="evidence" value="ECO:0007669"/>
    <property type="project" value="InterPro"/>
</dbReference>
<evidence type="ECO:0000256" key="9">
    <source>
        <dbReference type="RuleBase" id="RU000461"/>
    </source>
</evidence>
<evidence type="ECO:0000256" key="5">
    <source>
        <dbReference type="ARBA" id="ARBA00023002"/>
    </source>
</evidence>
<evidence type="ECO:0000313" key="10">
    <source>
        <dbReference type="EMBL" id="KAK4294311.1"/>
    </source>
</evidence>
<keyword evidence="3 8" id="KW-0349">Heme</keyword>
<dbReference type="GO" id="GO:0004497">
    <property type="term" value="F:monooxygenase activity"/>
    <property type="evidence" value="ECO:0007669"/>
    <property type="project" value="UniProtKB-KW"/>
</dbReference>
<gene>
    <name evidence="10" type="ORF">Pmani_033053</name>
</gene>
<evidence type="ECO:0000256" key="6">
    <source>
        <dbReference type="ARBA" id="ARBA00023004"/>
    </source>
</evidence>
<keyword evidence="5 9" id="KW-0560">Oxidoreductase</keyword>
<evidence type="ECO:0000256" key="3">
    <source>
        <dbReference type="ARBA" id="ARBA00022617"/>
    </source>
</evidence>
<dbReference type="Gene3D" id="1.10.630.10">
    <property type="entry name" value="Cytochrome P450"/>
    <property type="match status" value="1"/>
</dbReference>
<evidence type="ECO:0000256" key="2">
    <source>
        <dbReference type="ARBA" id="ARBA00010617"/>
    </source>
</evidence>
<keyword evidence="6 8" id="KW-0408">Iron</keyword>
<dbReference type="InterPro" id="IPR001128">
    <property type="entry name" value="Cyt_P450"/>
</dbReference>
<dbReference type="InterPro" id="IPR050479">
    <property type="entry name" value="CYP11_CYP27_families"/>
</dbReference>
<accession>A0AAE1NRR0</accession>
<dbReference type="PRINTS" id="PR00463">
    <property type="entry name" value="EP450I"/>
</dbReference>
<dbReference type="GO" id="GO:0020037">
    <property type="term" value="F:heme binding"/>
    <property type="evidence" value="ECO:0007669"/>
    <property type="project" value="InterPro"/>
</dbReference>
<dbReference type="InterPro" id="IPR036396">
    <property type="entry name" value="Cyt_P450_sf"/>
</dbReference>
<name>A0AAE1NRR0_9EUCA</name>
<keyword evidence="4 8" id="KW-0479">Metal-binding</keyword>
<evidence type="ECO:0000313" key="11">
    <source>
        <dbReference type="Proteomes" id="UP001292094"/>
    </source>
</evidence>
<evidence type="ECO:0000256" key="8">
    <source>
        <dbReference type="PIRSR" id="PIRSR602401-1"/>
    </source>
</evidence>
<dbReference type="AlphaFoldDB" id="A0AAE1NRR0"/>
<keyword evidence="7 9" id="KW-0503">Monooxygenase</keyword>
<dbReference type="GO" id="GO:0005506">
    <property type="term" value="F:iron ion binding"/>
    <property type="evidence" value="ECO:0007669"/>
    <property type="project" value="InterPro"/>
</dbReference>
<proteinExistence type="inferred from homology"/>
<dbReference type="InterPro" id="IPR017972">
    <property type="entry name" value="Cyt_P450_CS"/>
</dbReference>
<protein>
    <recommendedName>
        <fullName evidence="12">Cytochrome P450</fullName>
    </recommendedName>
</protein>
<comment type="similarity">
    <text evidence="2 9">Belongs to the cytochrome P450 family.</text>
</comment>
<dbReference type="PANTHER" id="PTHR24279">
    <property type="entry name" value="CYTOCHROME P450"/>
    <property type="match status" value="1"/>
</dbReference>
<dbReference type="PROSITE" id="PS00086">
    <property type="entry name" value="CYTOCHROME_P450"/>
    <property type="match status" value="1"/>
</dbReference>
<evidence type="ECO:0000256" key="4">
    <source>
        <dbReference type="ARBA" id="ARBA00022723"/>
    </source>
</evidence>
<dbReference type="EMBL" id="JAWZYT010004317">
    <property type="protein sequence ID" value="KAK4294311.1"/>
    <property type="molecule type" value="Genomic_DNA"/>
</dbReference>
<evidence type="ECO:0000256" key="1">
    <source>
        <dbReference type="ARBA" id="ARBA00001971"/>
    </source>
</evidence>
<evidence type="ECO:0000256" key="7">
    <source>
        <dbReference type="ARBA" id="ARBA00023033"/>
    </source>
</evidence>
<evidence type="ECO:0008006" key="12">
    <source>
        <dbReference type="Google" id="ProtNLM"/>
    </source>
</evidence>
<dbReference type="Pfam" id="PF00067">
    <property type="entry name" value="p450"/>
    <property type="match status" value="1"/>
</dbReference>
<feature type="binding site" description="axial binding residue" evidence="8">
    <location>
        <position position="108"/>
    </location>
    <ligand>
        <name>heme</name>
        <dbReference type="ChEBI" id="CHEBI:30413"/>
    </ligand>
    <ligandPart>
        <name>Fe</name>
        <dbReference type="ChEBI" id="CHEBI:18248"/>
    </ligandPart>
</feature>
<dbReference type="Proteomes" id="UP001292094">
    <property type="component" value="Unassembled WGS sequence"/>
</dbReference>
<reference evidence="10" key="1">
    <citation type="submission" date="2023-11" db="EMBL/GenBank/DDBJ databases">
        <title>Genome assemblies of two species of porcelain crab, Petrolisthes cinctipes and Petrolisthes manimaculis (Anomura: Porcellanidae).</title>
        <authorList>
            <person name="Angst P."/>
        </authorList>
    </citation>
    <scope>NUCLEOTIDE SEQUENCE</scope>
    <source>
        <strain evidence="10">PB745_02</strain>
        <tissue evidence="10">Gill</tissue>
    </source>
</reference>
<dbReference type="SUPFAM" id="SSF48264">
    <property type="entry name" value="Cytochrome P450"/>
    <property type="match status" value="1"/>
</dbReference>
<sequence>MAMAQEQDNIPSLTRQEAEEFITQILMEKMPERDVISAKWINRLIKAFHSKVPYQTYVDLNPYVWLRNKQYFRDPDKFLPERWLRSERESTHIHPYILNPFSIGTRMCAGRRFAEQDLYVGLCRLLLKFRLVATDSAPPSQEWRMLLRPKPNIPLRFIPRE</sequence>